<keyword evidence="9" id="KW-1185">Reference proteome</keyword>
<feature type="domain" description="SusD-like N-terminal" evidence="7">
    <location>
        <begin position="101"/>
        <end position="222"/>
    </location>
</feature>
<name>A0ABS8PMV8_9BACT</name>
<dbReference type="Pfam" id="PF14322">
    <property type="entry name" value="SusD-like_3"/>
    <property type="match status" value="1"/>
</dbReference>
<evidence type="ECO:0000259" key="7">
    <source>
        <dbReference type="Pfam" id="PF14322"/>
    </source>
</evidence>
<comment type="caution">
    <text evidence="8">The sequence shown here is derived from an EMBL/GenBank/DDBJ whole genome shotgun (WGS) entry which is preliminary data.</text>
</comment>
<comment type="subcellular location">
    <subcellularLocation>
        <location evidence="1">Cell outer membrane</location>
    </subcellularLocation>
</comment>
<evidence type="ECO:0000256" key="2">
    <source>
        <dbReference type="ARBA" id="ARBA00006275"/>
    </source>
</evidence>
<keyword evidence="5" id="KW-0998">Cell outer membrane</keyword>
<protein>
    <submittedName>
        <fullName evidence="8">RagB/SusD family nutrient uptake outer membrane protein</fullName>
    </submittedName>
</protein>
<dbReference type="Proteomes" id="UP001199816">
    <property type="component" value="Unassembled WGS sequence"/>
</dbReference>
<evidence type="ECO:0000259" key="6">
    <source>
        <dbReference type="Pfam" id="PF07980"/>
    </source>
</evidence>
<sequence length="628" mass="71887">MKKIAVSVFIGIICCLASCKKYLDIVPDNVATLDNAFAMRGEAEKYLFTCYSYMPDDAVPNGGPALFGGDEIWELPDISETSIYRRLAEGDQNVISPIGGDYWENMYRAIRDCNIFLENIGRVPDMEPHEKRQWIAEVKVLKAFYHFLLLRMYGPIPVVRANLPISAGVNEVKVLREPVDSCFSYITQLLDEAKEDLPKVIVDPQYYGKITQPVAYSLKAKVLTFAASPLFNGNTDEASLKNPDGTQLFNTAYSEAKWQRAADACREAITVCEAAGIALYKHPNVKAAFLISDTTQTELSLRMAFSEKWNSEIIWANTQSWIDRMQILASPDWDPSPQARVWMDNRYNAPLKIAEQFYTSNGLPINEDKTWAYADRYTTRPATAAHRLYLRNGFTTAALNFNREPRFYAYLGFDGGIWYGQGKFNDKKENELYWLQFKLGDPIGKTSAFNGPVTGYPIKKWIHPDNVRSPSSYTTIRYPWPLMRLADLYLLFSECLNEVKGPDAEVFQYLDKVRTRAGIPGVLTAWADFSSNPAKVTTKNGVREIIQRERLNELAFEQQRFWDLRRWKLSLTEMNKTITGWNVYGSTAESYYRPTNIFQQRFGVKDYFWPISENNLNVNTNLVQNIGW</sequence>
<dbReference type="SUPFAM" id="SSF48452">
    <property type="entry name" value="TPR-like"/>
    <property type="match status" value="1"/>
</dbReference>
<comment type="similarity">
    <text evidence="2">Belongs to the SusD family.</text>
</comment>
<reference evidence="8 9" key="1">
    <citation type="submission" date="2021-11" db="EMBL/GenBank/DDBJ databases">
        <title>Genomic of Niabella pedocola.</title>
        <authorList>
            <person name="Wu T."/>
        </authorList>
    </citation>
    <scope>NUCLEOTIDE SEQUENCE [LARGE SCALE GENOMIC DNA]</scope>
    <source>
        <strain evidence="8 9">JCM 31011</strain>
    </source>
</reference>
<dbReference type="InterPro" id="IPR033985">
    <property type="entry name" value="SusD-like_N"/>
</dbReference>
<organism evidence="8 9">
    <name type="scientific">Niabella pedocola</name>
    <dbReference type="NCBI Taxonomy" id="1752077"/>
    <lineage>
        <taxon>Bacteria</taxon>
        <taxon>Pseudomonadati</taxon>
        <taxon>Bacteroidota</taxon>
        <taxon>Chitinophagia</taxon>
        <taxon>Chitinophagales</taxon>
        <taxon>Chitinophagaceae</taxon>
        <taxon>Niabella</taxon>
    </lineage>
</organism>
<keyword evidence="3" id="KW-0732">Signal</keyword>
<evidence type="ECO:0000256" key="3">
    <source>
        <dbReference type="ARBA" id="ARBA00022729"/>
    </source>
</evidence>
<dbReference type="Pfam" id="PF07980">
    <property type="entry name" value="SusD_RagB"/>
    <property type="match status" value="1"/>
</dbReference>
<keyword evidence="4" id="KW-0472">Membrane</keyword>
<proteinExistence type="inferred from homology"/>
<feature type="domain" description="RagB/SusD" evidence="6">
    <location>
        <begin position="312"/>
        <end position="628"/>
    </location>
</feature>
<gene>
    <name evidence="8" type="ORF">LQ567_06650</name>
</gene>
<evidence type="ECO:0000313" key="8">
    <source>
        <dbReference type="EMBL" id="MCD2422435.1"/>
    </source>
</evidence>
<dbReference type="InterPro" id="IPR011990">
    <property type="entry name" value="TPR-like_helical_dom_sf"/>
</dbReference>
<dbReference type="Gene3D" id="1.25.40.390">
    <property type="match status" value="1"/>
</dbReference>
<dbReference type="EMBL" id="JAJNEC010000004">
    <property type="protein sequence ID" value="MCD2422435.1"/>
    <property type="molecule type" value="Genomic_DNA"/>
</dbReference>
<dbReference type="InterPro" id="IPR012944">
    <property type="entry name" value="SusD_RagB_dom"/>
</dbReference>
<evidence type="ECO:0000256" key="4">
    <source>
        <dbReference type="ARBA" id="ARBA00023136"/>
    </source>
</evidence>
<evidence type="ECO:0000313" key="9">
    <source>
        <dbReference type="Proteomes" id="UP001199816"/>
    </source>
</evidence>
<dbReference type="RefSeq" id="WP_231003428.1">
    <property type="nucleotide sequence ID" value="NZ_JAJNEC010000004.1"/>
</dbReference>
<evidence type="ECO:0000256" key="1">
    <source>
        <dbReference type="ARBA" id="ARBA00004442"/>
    </source>
</evidence>
<evidence type="ECO:0000256" key="5">
    <source>
        <dbReference type="ARBA" id="ARBA00023237"/>
    </source>
</evidence>
<accession>A0ABS8PMV8</accession>